<dbReference type="Pfam" id="PF02608">
    <property type="entry name" value="Bmp"/>
    <property type="match status" value="1"/>
</dbReference>
<evidence type="ECO:0000313" key="4">
    <source>
        <dbReference type="Proteomes" id="UP000572377"/>
    </source>
</evidence>
<reference evidence="3 4" key="1">
    <citation type="submission" date="2020-05" db="EMBL/GenBank/DDBJ databases">
        <title>Gimesia benthica sp. nov., a novel planctomycete isolated from a deep-sea water sample of the Northwest Indian Ocean.</title>
        <authorList>
            <person name="Wang J."/>
            <person name="Ruan C."/>
            <person name="Song L."/>
            <person name="Zhu Y."/>
            <person name="Li A."/>
            <person name="Zheng X."/>
            <person name="Wang L."/>
            <person name="Lu Z."/>
            <person name="Huang Y."/>
            <person name="Du W."/>
            <person name="Zhou Y."/>
            <person name="Huang L."/>
            <person name="Dai X."/>
        </authorList>
    </citation>
    <scope>NUCLEOTIDE SEQUENCE [LARGE SCALE GENOMIC DNA]</scope>
    <source>
        <strain evidence="3 4">YYQ-30</strain>
    </source>
</reference>
<proteinExistence type="predicted"/>
<comment type="caution">
    <text evidence="3">The sequence shown here is derived from an EMBL/GenBank/DDBJ whole genome shotgun (WGS) entry which is preliminary data.</text>
</comment>
<dbReference type="InterPro" id="IPR006311">
    <property type="entry name" value="TAT_signal"/>
</dbReference>
<evidence type="ECO:0000259" key="2">
    <source>
        <dbReference type="Pfam" id="PF02608"/>
    </source>
</evidence>
<sequence length="365" mass="38996">MTKISRRTFVQGTAAGSILAATGMPVLAATEKLKVGVIHMGAISDTGWEYFQAEAWRALQNEFPDRVEVTVLENITQIQDSERLFRQLSTQGHQLLFGTTFSHYASLRKIAPTLPNSHFECCAGIEAGPNLGVFEAKHYEGTYLTGIAAGRMTKSNVLGWVGAFPVPQVIYSLNAFMLGARRVNPDVQLKIVWVNDWVNPGKEKDAVAALVAQGADVISGSPNTPVQGLAAEEKGVWSIGSTGDFSAYVKNAQLVSFELDWSAAHIEAARNVMAGTWEPTARWRGLGPDGFVKMTSSSPDLPSEVAAEIAAAEAAIVDGSLEIFAGPLTDNTGVERVAAGQVMAEDEVKGMSWLVEGVQGTLPSS</sequence>
<organism evidence="3 4">
    <name type="scientific">Halovulum dunhuangense</name>
    <dbReference type="NCBI Taxonomy" id="1505036"/>
    <lineage>
        <taxon>Bacteria</taxon>
        <taxon>Pseudomonadati</taxon>
        <taxon>Pseudomonadota</taxon>
        <taxon>Alphaproteobacteria</taxon>
        <taxon>Rhodobacterales</taxon>
        <taxon>Paracoccaceae</taxon>
        <taxon>Halovulum</taxon>
    </lineage>
</organism>
<evidence type="ECO:0000256" key="1">
    <source>
        <dbReference type="ARBA" id="ARBA00022729"/>
    </source>
</evidence>
<dbReference type="GO" id="GO:0005886">
    <property type="term" value="C:plasma membrane"/>
    <property type="evidence" value="ECO:0007669"/>
    <property type="project" value="InterPro"/>
</dbReference>
<dbReference type="PROSITE" id="PS51318">
    <property type="entry name" value="TAT"/>
    <property type="match status" value="1"/>
</dbReference>
<dbReference type="InterPro" id="IPR003760">
    <property type="entry name" value="PnrA-like"/>
</dbReference>
<dbReference type="EMBL" id="JABFBC010000002">
    <property type="protein sequence ID" value="NNU81366.1"/>
    <property type="molecule type" value="Genomic_DNA"/>
</dbReference>
<keyword evidence="1" id="KW-0732">Signal</keyword>
<dbReference type="Proteomes" id="UP000572377">
    <property type="component" value="Unassembled WGS sequence"/>
</dbReference>
<dbReference type="PANTHER" id="PTHR43208">
    <property type="entry name" value="ABC TRANSPORTER SUBSTRATE-BINDING PROTEIN"/>
    <property type="match status" value="1"/>
</dbReference>
<dbReference type="Gene3D" id="3.40.50.2300">
    <property type="match status" value="2"/>
</dbReference>
<keyword evidence="4" id="KW-1185">Reference proteome</keyword>
<dbReference type="InterPro" id="IPR052910">
    <property type="entry name" value="ABC-Purine-Binding"/>
</dbReference>
<name>A0A849L4T3_9RHOB</name>
<dbReference type="CDD" id="cd19963">
    <property type="entry name" value="PBP1_BMP-like"/>
    <property type="match status" value="1"/>
</dbReference>
<dbReference type="AlphaFoldDB" id="A0A849L4T3"/>
<dbReference type="PANTHER" id="PTHR43208:SF1">
    <property type="entry name" value="ABC TRANSPORTER SUBSTRATE-BINDING PROTEIN"/>
    <property type="match status" value="1"/>
</dbReference>
<dbReference type="RefSeq" id="WP_171326212.1">
    <property type="nucleotide sequence ID" value="NZ_JABFBC010000002.1"/>
</dbReference>
<gene>
    <name evidence="3" type="ORF">HMH01_13055</name>
</gene>
<feature type="domain" description="ABC transporter substrate-binding protein PnrA-like" evidence="2">
    <location>
        <begin position="33"/>
        <end position="318"/>
    </location>
</feature>
<evidence type="ECO:0000313" key="3">
    <source>
        <dbReference type="EMBL" id="NNU81366.1"/>
    </source>
</evidence>
<protein>
    <submittedName>
        <fullName evidence="3">BMP family ABC transporter substrate-binding protein</fullName>
    </submittedName>
</protein>
<accession>A0A849L4T3</accession>